<comment type="similarity">
    <text evidence="1">Belongs to the EamA transporter family.</text>
</comment>
<accession>A0A8J8BB47</accession>
<feature type="domain" description="EamA" evidence="4">
    <location>
        <begin position="8"/>
        <end position="125"/>
    </location>
</feature>
<protein>
    <submittedName>
        <fullName evidence="5">DMT family transporter</fullName>
    </submittedName>
</protein>
<evidence type="ECO:0000256" key="3">
    <source>
        <dbReference type="SAM" id="Phobius"/>
    </source>
</evidence>
<keyword evidence="3" id="KW-0472">Membrane</keyword>
<name>A0A8J8BB47_9ACTN</name>
<reference evidence="5" key="1">
    <citation type="submission" date="2021-04" db="EMBL/GenBank/DDBJ databases">
        <title>Genome based classification of Actinospica acidithermotolerans sp. nov., an actinobacterium isolated from an Indonesian hot spring.</title>
        <authorList>
            <person name="Kusuma A.B."/>
            <person name="Putra K.E."/>
            <person name="Nafisah S."/>
            <person name="Loh J."/>
            <person name="Nouioui I."/>
            <person name="Goodfellow M."/>
        </authorList>
    </citation>
    <scope>NUCLEOTIDE SEQUENCE</scope>
    <source>
        <strain evidence="5">DSM 45618</strain>
    </source>
</reference>
<feature type="transmembrane region" description="Helical" evidence="3">
    <location>
        <begin position="165"/>
        <end position="186"/>
    </location>
</feature>
<dbReference type="PANTHER" id="PTHR22911:SF76">
    <property type="entry name" value="EAMA DOMAIN-CONTAINING PROTEIN"/>
    <property type="match status" value="1"/>
</dbReference>
<feature type="region of interest" description="Disordered" evidence="2">
    <location>
        <begin position="287"/>
        <end position="310"/>
    </location>
</feature>
<evidence type="ECO:0000313" key="5">
    <source>
        <dbReference type="EMBL" id="MBS2963652.1"/>
    </source>
</evidence>
<dbReference type="AlphaFoldDB" id="A0A8J8BB47"/>
<feature type="transmembrane region" description="Helical" evidence="3">
    <location>
        <begin position="78"/>
        <end position="98"/>
    </location>
</feature>
<dbReference type="Pfam" id="PF00892">
    <property type="entry name" value="EamA"/>
    <property type="match status" value="2"/>
</dbReference>
<dbReference type="SUPFAM" id="SSF103481">
    <property type="entry name" value="Multidrug resistance efflux transporter EmrE"/>
    <property type="match status" value="2"/>
</dbReference>
<keyword evidence="3" id="KW-1133">Transmembrane helix</keyword>
<keyword evidence="3" id="KW-0812">Transmembrane</keyword>
<dbReference type="Proteomes" id="UP000677913">
    <property type="component" value="Unassembled WGS sequence"/>
</dbReference>
<proteinExistence type="inferred from homology"/>
<feature type="transmembrane region" description="Helical" evidence="3">
    <location>
        <begin position="110"/>
        <end position="127"/>
    </location>
</feature>
<feature type="transmembrane region" description="Helical" evidence="3">
    <location>
        <begin position="53"/>
        <end position="72"/>
    </location>
</feature>
<evidence type="ECO:0000259" key="4">
    <source>
        <dbReference type="Pfam" id="PF00892"/>
    </source>
</evidence>
<evidence type="ECO:0000256" key="1">
    <source>
        <dbReference type="ARBA" id="ARBA00007362"/>
    </source>
</evidence>
<dbReference type="EMBL" id="JAGSXH010000031">
    <property type="protein sequence ID" value="MBS2963652.1"/>
    <property type="molecule type" value="Genomic_DNA"/>
</dbReference>
<dbReference type="RefSeq" id="WP_211467548.1">
    <property type="nucleotide sequence ID" value="NZ_JAGSXH010000031.1"/>
</dbReference>
<sequence length="310" mass="31215">MAIAAVGTSGPLIAATAAPALAIAFWRNVFGAAALTPFTLWRHLGELRALSGAQWLSSLFAGVALGLHFSAWTPSLTMTSVASATAFAAAQPIFAALIARLRGENVSRQAWLGIVIAVVGVVALSGVDLRVSLRAFSGDLLALLAGALAAIYMTVGASVRKTVSLAPYAVVCYSTAAFVLAGLALATGEHLGGLSGDAWLKILGLTAGAQLLGHTLFNRVLKTTSATVVSLCILLEVPAAALIAALWLRQVPSWSMVPGAVLILAGLAVVTLGGGTAASEAAASGGATLDADTRGTDHPGVPETLDVTGQ</sequence>
<feature type="domain" description="EamA" evidence="4">
    <location>
        <begin position="137"/>
        <end position="271"/>
    </location>
</feature>
<gene>
    <name evidence="5" type="ORF">KGA66_11375</name>
</gene>
<evidence type="ECO:0000313" key="6">
    <source>
        <dbReference type="Proteomes" id="UP000677913"/>
    </source>
</evidence>
<dbReference type="InterPro" id="IPR037185">
    <property type="entry name" value="EmrE-like"/>
</dbReference>
<organism evidence="5 6">
    <name type="scientific">Actinocrinis puniceicyclus</name>
    <dbReference type="NCBI Taxonomy" id="977794"/>
    <lineage>
        <taxon>Bacteria</taxon>
        <taxon>Bacillati</taxon>
        <taxon>Actinomycetota</taxon>
        <taxon>Actinomycetes</taxon>
        <taxon>Catenulisporales</taxon>
        <taxon>Actinospicaceae</taxon>
        <taxon>Actinocrinis</taxon>
    </lineage>
</organism>
<keyword evidence="6" id="KW-1185">Reference proteome</keyword>
<feature type="transmembrane region" description="Helical" evidence="3">
    <location>
        <begin position="133"/>
        <end position="153"/>
    </location>
</feature>
<dbReference type="GO" id="GO:0016020">
    <property type="term" value="C:membrane"/>
    <property type="evidence" value="ECO:0007669"/>
    <property type="project" value="InterPro"/>
</dbReference>
<feature type="transmembrane region" description="Helical" evidence="3">
    <location>
        <begin position="229"/>
        <end position="248"/>
    </location>
</feature>
<dbReference type="InterPro" id="IPR000620">
    <property type="entry name" value="EamA_dom"/>
</dbReference>
<dbReference type="PANTHER" id="PTHR22911">
    <property type="entry name" value="ACYL-MALONYL CONDENSING ENZYME-RELATED"/>
    <property type="match status" value="1"/>
</dbReference>
<evidence type="ECO:0000256" key="2">
    <source>
        <dbReference type="SAM" id="MobiDB-lite"/>
    </source>
</evidence>
<feature type="transmembrane region" description="Helical" evidence="3">
    <location>
        <begin position="254"/>
        <end position="274"/>
    </location>
</feature>
<comment type="caution">
    <text evidence="5">The sequence shown here is derived from an EMBL/GenBank/DDBJ whole genome shotgun (WGS) entry which is preliminary data.</text>
</comment>